<reference evidence="2" key="1">
    <citation type="submission" date="2018-04" db="EMBL/GenBank/DDBJ databases">
        <title>Genomes of the Obligate Erwinia dacicola and Facultative Enterobacter sp. OLF Endosymbionts of the Olive Fruit fly, Bactrocera oleae.</title>
        <authorList>
            <person name="Estes A.M."/>
            <person name="Hearn D.J."/>
            <person name="Agarwal S."/>
            <person name="Pierson E.A."/>
            <person name="Dunning-Hotopp J.C."/>
        </authorList>
    </citation>
    <scope>NUCLEOTIDE SEQUENCE [LARGE SCALE GENOMIC DNA]</scope>
    <source>
        <strain evidence="2">Oroville</strain>
    </source>
</reference>
<keyword evidence="3" id="KW-1185">Reference proteome</keyword>
<comment type="caution">
    <text evidence="2">The sequence shown here is derived from an EMBL/GenBank/DDBJ whole genome shotgun (WGS) entry which is preliminary data.</text>
</comment>
<feature type="transmembrane region" description="Helical" evidence="1">
    <location>
        <begin position="12"/>
        <end position="33"/>
    </location>
</feature>
<evidence type="ECO:0000313" key="2">
    <source>
        <dbReference type="EMBL" id="RAP69973.1"/>
    </source>
</evidence>
<dbReference type="AlphaFoldDB" id="A0A328TKP4"/>
<proteinExistence type="predicted"/>
<protein>
    <submittedName>
        <fullName evidence="2">Uncharacterized protein</fullName>
    </submittedName>
</protein>
<dbReference type="EMBL" id="LJAM02000510">
    <property type="protein sequence ID" value="RAP69973.1"/>
    <property type="molecule type" value="Genomic_DNA"/>
</dbReference>
<keyword evidence="1" id="KW-0472">Membrane</keyword>
<accession>A0A328TKP4</accession>
<keyword evidence="1" id="KW-0812">Transmembrane</keyword>
<sequence>MYQQVKAKPVSDLYRLSDGFAFLTLVSVSGMMVSPNCW</sequence>
<evidence type="ECO:0000313" key="3">
    <source>
        <dbReference type="Proteomes" id="UP000244334"/>
    </source>
</evidence>
<organism evidence="2 3">
    <name type="scientific">Candidatus Erwinia dacicola</name>
    <dbReference type="NCBI Taxonomy" id="252393"/>
    <lineage>
        <taxon>Bacteria</taxon>
        <taxon>Pseudomonadati</taxon>
        <taxon>Pseudomonadota</taxon>
        <taxon>Gammaproteobacteria</taxon>
        <taxon>Enterobacterales</taxon>
        <taxon>Erwiniaceae</taxon>
        <taxon>Erwinia</taxon>
    </lineage>
</organism>
<dbReference type="Proteomes" id="UP000244334">
    <property type="component" value="Unassembled WGS sequence"/>
</dbReference>
<evidence type="ECO:0000256" key="1">
    <source>
        <dbReference type="SAM" id="Phobius"/>
    </source>
</evidence>
<name>A0A328TKP4_9GAMM</name>
<gene>
    <name evidence="2" type="ORF">ACZ87_03232</name>
</gene>
<keyword evidence="1" id="KW-1133">Transmembrane helix</keyword>